<comment type="similarity">
    <text evidence="13">Belongs to the TRAFAC class myosin-kinesin ATPase superfamily. Kinesin family. KIN-13 subfamily.</text>
</comment>
<dbReference type="SMART" id="SM00129">
    <property type="entry name" value="KISc"/>
    <property type="match status" value="1"/>
</dbReference>
<keyword evidence="3" id="KW-0132">Cell division</keyword>
<dbReference type="GO" id="GO:0007019">
    <property type="term" value="P:microtubule depolymerization"/>
    <property type="evidence" value="ECO:0007669"/>
    <property type="project" value="TreeGrafter"/>
</dbReference>
<evidence type="ECO:0000256" key="5">
    <source>
        <dbReference type="ARBA" id="ARBA00022741"/>
    </source>
</evidence>
<evidence type="ECO:0000313" key="20">
    <source>
        <dbReference type="Proteomes" id="UP000466442"/>
    </source>
</evidence>
<dbReference type="InterPro" id="IPR054473">
    <property type="entry name" value="KIF2A-like_N"/>
</dbReference>
<comment type="caution">
    <text evidence="19">The sequence shown here is derived from an EMBL/GenBank/DDBJ whole genome shotgun (WGS) entry which is preliminary data.</text>
</comment>
<keyword evidence="20" id="KW-1185">Reference proteome</keyword>
<keyword evidence="10 14" id="KW-0505">Motor protein</keyword>
<dbReference type="GO" id="GO:0007018">
    <property type="term" value="P:microtubule-based movement"/>
    <property type="evidence" value="ECO:0007669"/>
    <property type="project" value="InterPro"/>
</dbReference>
<dbReference type="InterPro" id="IPR001752">
    <property type="entry name" value="Kinesin_motor_dom"/>
</dbReference>
<evidence type="ECO:0000256" key="12">
    <source>
        <dbReference type="ARBA" id="ARBA00023306"/>
    </source>
</evidence>
<dbReference type="Pfam" id="PF00225">
    <property type="entry name" value="Kinesin"/>
    <property type="match status" value="1"/>
</dbReference>
<protein>
    <recommendedName>
        <fullName evidence="15">Kinesin-like protein</fullName>
    </recommendedName>
</protein>
<gene>
    <name evidence="19" type="ORF">GE061_017301</name>
</gene>
<feature type="binding site" evidence="14">
    <location>
        <begin position="334"/>
        <end position="341"/>
    </location>
    <ligand>
        <name>ATP</name>
        <dbReference type="ChEBI" id="CHEBI:30616"/>
    </ligand>
</feature>
<dbReference type="PROSITE" id="PS00411">
    <property type="entry name" value="KINESIN_MOTOR_1"/>
    <property type="match status" value="1"/>
</dbReference>
<keyword evidence="2" id="KW-0963">Cytoplasm</keyword>
<dbReference type="Pfam" id="PF22923">
    <property type="entry name" value="KIF2A-like_1st"/>
    <property type="match status" value="1"/>
</dbReference>
<evidence type="ECO:0000256" key="6">
    <source>
        <dbReference type="ARBA" id="ARBA00022776"/>
    </source>
</evidence>
<evidence type="ECO:0000256" key="14">
    <source>
        <dbReference type="PROSITE-ProRule" id="PRU00283"/>
    </source>
</evidence>
<dbReference type="GO" id="GO:0051301">
    <property type="term" value="P:cell division"/>
    <property type="evidence" value="ECO:0007669"/>
    <property type="project" value="UniProtKB-KW"/>
</dbReference>
<keyword evidence="4 15" id="KW-0493">Microtubule</keyword>
<evidence type="ECO:0000256" key="8">
    <source>
        <dbReference type="ARBA" id="ARBA00022840"/>
    </source>
</evidence>
<dbReference type="InterPro" id="IPR036961">
    <property type="entry name" value="Kinesin_motor_dom_sf"/>
</dbReference>
<keyword evidence="12" id="KW-0131">Cell cycle</keyword>
<keyword evidence="11" id="KW-0206">Cytoskeleton</keyword>
<dbReference type="FunFam" id="3.40.850.10:FF:000012">
    <property type="entry name" value="Kinesin-like protein"/>
    <property type="match status" value="1"/>
</dbReference>
<evidence type="ECO:0000256" key="9">
    <source>
        <dbReference type="ARBA" id="ARBA00023054"/>
    </source>
</evidence>
<name>A0A8S9XDC8_APOLU</name>
<evidence type="ECO:0000313" key="19">
    <source>
        <dbReference type="EMBL" id="KAF6206076.1"/>
    </source>
</evidence>
<feature type="coiled-coil region" evidence="16">
    <location>
        <begin position="180"/>
        <end position="207"/>
    </location>
</feature>
<dbReference type="CDD" id="cd01367">
    <property type="entry name" value="KISc_KIF2_like"/>
    <property type="match status" value="1"/>
</dbReference>
<keyword evidence="6" id="KW-0498">Mitosis</keyword>
<proteinExistence type="inferred from homology"/>
<reference evidence="19" key="1">
    <citation type="journal article" date="2021" name="Mol. Ecol. Resour.">
        <title>Apolygus lucorum genome provides insights into omnivorousness and mesophyll feeding.</title>
        <authorList>
            <person name="Liu Y."/>
            <person name="Liu H."/>
            <person name="Wang H."/>
            <person name="Huang T."/>
            <person name="Liu B."/>
            <person name="Yang B."/>
            <person name="Yin L."/>
            <person name="Li B."/>
            <person name="Zhang Y."/>
            <person name="Zhang S."/>
            <person name="Jiang F."/>
            <person name="Zhang X."/>
            <person name="Ren Y."/>
            <person name="Wang B."/>
            <person name="Wang S."/>
            <person name="Lu Y."/>
            <person name="Wu K."/>
            <person name="Fan W."/>
            <person name="Wang G."/>
        </authorList>
    </citation>
    <scope>NUCLEOTIDE SEQUENCE</scope>
    <source>
        <strain evidence="19">12Hb</strain>
    </source>
</reference>
<dbReference type="GO" id="GO:0007059">
    <property type="term" value="P:chromosome segregation"/>
    <property type="evidence" value="ECO:0007669"/>
    <property type="project" value="UniProtKB-KW"/>
</dbReference>
<evidence type="ECO:0000256" key="10">
    <source>
        <dbReference type="ARBA" id="ARBA00023175"/>
    </source>
</evidence>
<dbReference type="GO" id="GO:0005828">
    <property type="term" value="C:kinetochore microtubule"/>
    <property type="evidence" value="ECO:0007669"/>
    <property type="project" value="UniProtKB-ARBA"/>
</dbReference>
<dbReference type="OrthoDB" id="3176171at2759"/>
<dbReference type="GO" id="GO:0008017">
    <property type="term" value="F:microtubule binding"/>
    <property type="evidence" value="ECO:0007669"/>
    <property type="project" value="InterPro"/>
</dbReference>
<evidence type="ECO:0000256" key="16">
    <source>
        <dbReference type="SAM" id="Coils"/>
    </source>
</evidence>
<evidence type="ECO:0000256" key="7">
    <source>
        <dbReference type="ARBA" id="ARBA00022829"/>
    </source>
</evidence>
<dbReference type="GO" id="GO:0003777">
    <property type="term" value="F:microtubule motor activity"/>
    <property type="evidence" value="ECO:0007669"/>
    <property type="project" value="InterPro"/>
</dbReference>
<feature type="region of interest" description="Disordered" evidence="17">
    <location>
        <begin position="599"/>
        <end position="623"/>
    </location>
</feature>
<keyword evidence="9 16" id="KW-0175">Coiled coil</keyword>
<sequence length="717" mass="81290">MCDNFIQAGLKVLIKRNDGRTHYAIISNVSENTRFVAVEWFEGGDAKGKEVDFDTLFELNPHLKCGKNLEEVKGDRSRVKTTRGDGRRHCVSVPSRSRSAVEKTSYAVQFEVKVPNRTTSSVSLDKIPMNCPEPKKGDVGDLDSELTKQRKSNVSGLAETFKDAASTKTKAKKKSSTVKEVEKLQKNRELRRQKQAEKKEEKEALLTIHSGNPNWQFQEMIKDYQGKLEFKPLTETDEVTENHQITVCVRKRPLNRKEKLSKEVDVISVPRKNLVVVHEPKNKVDLTKYLENQQFRFDYTFDEMCNNETVYNFTAKPLVETIFEGGMATCFAYGQTGSGKTHTMSGAGHGREKGIYAMVAMDVFRCLRYPEHENKNLMVSSSYYEIYGGKVYDLLAKKARLRVLEDGKQQVQIVGLTEKIVKSVEEVLFLIDCGNNARTSGRTTANSSSSRSHAIFQITLRQGNSQRIYGRIHLIDLAGNERGADTSSASRITRLEGAEINKSLLALKECIRALGRKGSHLPFRGSTLTLVLRDSFIGDKTKTCMIAMISPGMSSCEHSINTLRYADRVKELASNDSLFEVPDDKVRLGWNANKIESDTEEEDVSIASRAPNPTTGHQDISSSCRKSNKMQYLEQEMVSAFQLWTTLCPKFDERESQLLLEAHKLAYDPEHFSSELDRILGERQKFLSALRDRVTAFRLQMDSEEELNKENYKRCRL</sequence>
<evidence type="ECO:0000259" key="18">
    <source>
        <dbReference type="PROSITE" id="PS50067"/>
    </source>
</evidence>
<evidence type="ECO:0000256" key="11">
    <source>
        <dbReference type="ARBA" id="ARBA00023212"/>
    </source>
</evidence>
<dbReference type="GO" id="GO:0005524">
    <property type="term" value="F:ATP binding"/>
    <property type="evidence" value="ECO:0007669"/>
    <property type="project" value="UniProtKB-UniRule"/>
</dbReference>
<dbReference type="InterPro" id="IPR027417">
    <property type="entry name" value="P-loop_NTPase"/>
</dbReference>
<dbReference type="Proteomes" id="UP000466442">
    <property type="component" value="Unassembled WGS sequence"/>
</dbReference>
<dbReference type="InterPro" id="IPR019821">
    <property type="entry name" value="Kinesin_motor_CS"/>
</dbReference>
<feature type="domain" description="Kinesin motor" evidence="18">
    <location>
        <begin position="244"/>
        <end position="572"/>
    </location>
</feature>
<dbReference type="EMBL" id="WIXP02000008">
    <property type="protein sequence ID" value="KAF6206076.1"/>
    <property type="molecule type" value="Genomic_DNA"/>
</dbReference>
<keyword evidence="8 14" id="KW-0067">ATP-binding</keyword>
<evidence type="ECO:0000256" key="1">
    <source>
        <dbReference type="ARBA" id="ARBA00004647"/>
    </source>
</evidence>
<evidence type="ECO:0000256" key="17">
    <source>
        <dbReference type="SAM" id="MobiDB-lite"/>
    </source>
</evidence>
<evidence type="ECO:0000256" key="15">
    <source>
        <dbReference type="RuleBase" id="RU000394"/>
    </source>
</evidence>
<dbReference type="PANTHER" id="PTHR47971">
    <property type="entry name" value="KINESIN-RELATED PROTEIN 6"/>
    <property type="match status" value="1"/>
</dbReference>
<feature type="region of interest" description="Disordered" evidence="17">
    <location>
        <begin position="123"/>
        <end position="143"/>
    </location>
</feature>
<feature type="compositionally biased region" description="Polar residues" evidence="17">
    <location>
        <begin position="611"/>
        <end position="623"/>
    </location>
</feature>
<accession>A0A8S9XDC8</accession>
<evidence type="ECO:0000256" key="4">
    <source>
        <dbReference type="ARBA" id="ARBA00022701"/>
    </source>
</evidence>
<keyword evidence="5 14" id="KW-0547">Nucleotide-binding</keyword>
<dbReference type="GO" id="GO:0000922">
    <property type="term" value="C:spindle pole"/>
    <property type="evidence" value="ECO:0007669"/>
    <property type="project" value="UniProtKB-SubCell"/>
</dbReference>
<comment type="subcellular location">
    <subcellularLocation>
        <location evidence="1">Cytoplasm</location>
        <location evidence="1">Cytoskeleton</location>
        <location evidence="1">Spindle pole</location>
    </subcellularLocation>
</comment>
<dbReference type="PRINTS" id="PR00380">
    <property type="entry name" value="KINESINHEAVY"/>
</dbReference>
<dbReference type="SUPFAM" id="SSF52540">
    <property type="entry name" value="P-loop containing nucleoside triphosphate hydrolases"/>
    <property type="match status" value="1"/>
</dbReference>
<evidence type="ECO:0000256" key="3">
    <source>
        <dbReference type="ARBA" id="ARBA00022618"/>
    </source>
</evidence>
<dbReference type="Gene3D" id="3.40.850.10">
    <property type="entry name" value="Kinesin motor domain"/>
    <property type="match status" value="1"/>
</dbReference>
<dbReference type="PROSITE" id="PS50067">
    <property type="entry name" value="KINESIN_MOTOR_2"/>
    <property type="match status" value="1"/>
</dbReference>
<organism evidence="19 20">
    <name type="scientific">Apolygus lucorum</name>
    <name type="common">Small green plant bug</name>
    <name type="synonym">Lygocoris lucorum</name>
    <dbReference type="NCBI Taxonomy" id="248454"/>
    <lineage>
        <taxon>Eukaryota</taxon>
        <taxon>Metazoa</taxon>
        <taxon>Ecdysozoa</taxon>
        <taxon>Arthropoda</taxon>
        <taxon>Hexapoda</taxon>
        <taxon>Insecta</taxon>
        <taxon>Pterygota</taxon>
        <taxon>Neoptera</taxon>
        <taxon>Paraneoptera</taxon>
        <taxon>Hemiptera</taxon>
        <taxon>Heteroptera</taxon>
        <taxon>Panheteroptera</taxon>
        <taxon>Cimicomorpha</taxon>
        <taxon>Miridae</taxon>
        <taxon>Mirini</taxon>
        <taxon>Apolygus</taxon>
    </lineage>
</organism>
<dbReference type="AlphaFoldDB" id="A0A8S9XDC8"/>
<dbReference type="InterPro" id="IPR027640">
    <property type="entry name" value="Kinesin-like_fam"/>
</dbReference>
<evidence type="ECO:0000256" key="13">
    <source>
        <dbReference type="ARBA" id="ARBA00061030"/>
    </source>
</evidence>
<dbReference type="PANTHER" id="PTHR47971:SF8">
    <property type="entry name" value="KINESIN-LIKE PROTEIN"/>
    <property type="match status" value="1"/>
</dbReference>
<evidence type="ECO:0000256" key="2">
    <source>
        <dbReference type="ARBA" id="ARBA00022490"/>
    </source>
</evidence>
<keyword evidence="7" id="KW-0159">Chromosome partition</keyword>